<dbReference type="RefSeq" id="WP_024895391.1">
    <property type="nucleotide sequence ID" value="NZ_LGYM01000022.1"/>
</dbReference>
<dbReference type="InterPro" id="IPR015927">
    <property type="entry name" value="Peptidase_S24_S26A/B/C"/>
</dbReference>
<dbReference type="STRING" id="930.GCA_002079865_01486"/>
<evidence type="ECO:0000313" key="2">
    <source>
        <dbReference type="EMBL" id="OCX71633.1"/>
    </source>
</evidence>
<dbReference type="InterPro" id="IPR039418">
    <property type="entry name" value="LexA-like"/>
</dbReference>
<comment type="caution">
    <text evidence="2">The sequence shown here is derived from an EMBL/GenBank/DDBJ whole genome shotgun (WGS) entry which is preliminary data.</text>
</comment>
<sequence length="245" mass="27773">MSENDRDTEKQIRLHNLRILIEIAAGGNQTRFAEMAGKRQSYFSNVLSDPKKSFGRAVASDLERRFADFGLTRFWMEMDRRDKDPKKYVNENKPAETVDRLACLIDAFAETPALPPKVPLVHWEYAGSFDSSKNHLWRAGVTYLVGVDKNPSENCFSLEIKGDSFGPTFRDGDQVVVDPDAKWASGNFVVVACRELGGVSIKRAIREDGEWWVASLDPQIPARKLDEFYRKIGKITWIQSKAIAL</sequence>
<proteinExistence type="predicted"/>
<dbReference type="EMBL" id="LWRY01000033">
    <property type="protein sequence ID" value="OCX74702.1"/>
    <property type="molecule type" value="Genomic_DNA"/>
</dbReference>
<evidence type="ECO:0000313" key="3">
    <source>
        <dbReference type="EMBL" id="OCX74702.1"/>
    </source>
</evidence>
<dbReference type="OrthoDB" id="9791537at2"/>
<gene>
    <name evidence="3" type="ORF">A6M23_05240</name>
    <name evidence="2" type="ORF">A6P07_11595</name>
</gene>
<dbReference type="Proteomes" id="UP000094893">
    <property type="component" value="Unassembled WGS sequence"/>
</dbReference>
<accession>A0A1C2I6Q9</accession>
<dbReference type="AlphaFoldDB" id="A0A1C2I6Q9"/>
<dbReference type="CDD" id="cd06529">
    <property type="entry name" value="S24_LexA-like"/>
    <property type="match status" value="1"/>
</dbReference>
<feature type="domain" description="Peptidase S24/S26A/S26B/S26C" evidence="1">
    <location>
        <begin position="121"/>
        <end position="227"/>
    </location>
</feature>
<evidence type="ECO:0000313" key="5">
    <source>
        <dbReference type="Proteomes" id="UP000095008"/>
    </source>
</evidence>
<name>A0A1C2I6Q9_ACITH</name>
<dbReference type="Gene3D" id="2.10.109.10">
    <property type="entry name" value="Umud Fragment, subunit A"/>
    <property type="match status" value="1"/>
</dbReference>
<dbReference type="SUPFAM" id="SSF51306">
    <property type="entry name" value="LexA/Signal peptidase"/>
    <property type="match status" value="1"/>
</dbReference>
<dbReference type="EMBL" id="LWSA01000162">
    <property type="protein sequence ID" value="OCX71633.1"/>
    <property type="molecule type" value="Genomic_DNA"/>
</dbReference>
<dbReference type="Proteomes" id="UP000095008">
    <property type="component" value="Unassembled WGS sequence"/>
</dbReference>
<keyword evidence="5" id="KW-1185">Reference proteome</keyword>
<organism evidence="2 4">
    <name type="scientific">Acidithiobacillus thiooxidans</name>
    <name type="common">Thiobacillus thiooxidans</name>
    <dbReference type="NCBI Taxonomy" id="930"/>
    <lineage>
        <taxon>Bacteria</taxon>
        <taxon>Pseudomonadati</taxon>
        <taxon>Pseudomonadota</taxon>
        <taxon>Acidithiobacillia</taxon>
        <taxon>Acidithiobacillales</taxon>
        <taxon>Acidithiobacillaceae</taxon>
        <taxon>Acidithiobacillus</taxon>
    </lineage>
</organism>
<dbReference type="Pfam" id="PF00717">
    <property type="entry name" value="Peptidase_S24"/>
    <property type="match status" value="1"/>
</dbReference>
<protein>
    <recommendedName>
        <fullName evidence="1">Peptidase S24/S26A/S26B/S26C domain-containing protein</fullName>
    </recommendedName>
</protein>
<evidence type="ECO:0000259" key="1">
    <source>
        <dbReference type="Pfam" id="PF00717"/>
    </source>
</evidence>
<dbReference type="InterPro" id="IPR036286">
    <property type="entry name" value="LexA/Signal_pep-like_sf"/>
</dbReference>
<reference evidence="2 4" key="1">
    <citation type="journal article" date="2016" name="Int. J. Mol. Sci.">
        <title>Comparative genomics of the extreme acidophile Acidithiobacillus thiooxidans reveals intraspecific divergence and niche adaptation.</title>
        <authorList>
            <person name="Zhang X."/>
            <person name="Feng X."/>
            <person name="Tao J."/>
            <person name="Ma L."/>
            <person name="Xiao Y."/>
            <person name="Liang Y."/>
            <person name="Liu X."/>
            <person name="Yin H."/>
        </authorList>
    </citation>
    <scope>NUCLEOTIDE SEQUENCE [LARGE SCALE GENOMIC DNA]</scope>
    <source>
        <strain evidence="2 4">A02</strain>
        <strain evidence="3">DXS-W</strain>
    </source>
</reference>
<evidence type="ECO:0000313" key="4">
    <source>
        <dbReference type="Proteomes" id="UP000094893"/>
    </source>
</evidence>